<comment type="caution">
    <text evidence="3">The sequence shown here is derived from an EMBL/GenBank/DDBJ whole genome shotgun (WGS) entry which is preliminary data.</text>
</comment>
<feature type="region of interest" description="Disordered" evidence="1">
    <location>
        <begin position="30"/>
        <end position="64"/>
    </location>
</feature>
<dbReference type="EMBL" id="VLLA01000001">
    <property type="protein sequence ID" value="TWI76504.1"/>
    <property type="molecule type" value="Genomic_DNA"/>
</dbReference>
<organism evidence="3 4">
    <name type="scientific">Bradyrhizobium huanghuaihaiense</name>
    <dbReference type="NCBI Taxonomy" id="990078"/>
    <lineage>
        <taxon>Bacteria</taxon>
        <taxon>Pseudomonadati</taxon>
        <taxon>Pseudomonadota</taxon>
        <taxon>Alphaproteobacteria</taxon>
        <taxon>Hyphomicrobiales</taxon>
        <taxon>Nitrobacteraceae</taxon>
        <taxon>Bradyrhizobium</taxon>
    </lineage>
</organism>
<evidence type="ECO:0000256" key="1">
    <source>
        <dbReference type="SAM" id="MobiDB-lite"/>
    </source>
</evidence>
<dbReference type="Proteomes" id="UP000316291">
    <property type="component" value="Unassembled WGS sequence"/>
</dbReference>
<protein>
    <recommendedName>
        <fullName evidence="5">Secreted protein</fullName>
    </recommendedName>
</protein>
<evidence type="ECO:0000313" key="3">
    <source>
        <dbReference type="EMBL" id="TWI76504.1"/>
    </source>
</evidence>
<reference evidence="3 4" key="1">
    <citation type="journal article" date="2015" name="Stand. Genomic Sci.">
        <title>Genomic Encyclopedia of Bacterial and Archaeal Type Strains, Phase III: the genomes of soil and plant-associated and newly described type strains.</title>
        <authorList>
            <person name="Whitman W.B."/>
            <person name="Woyke T."/>
            <person name="Klenk H.P."/>
            <person name="Zhou Y."/>
            <person name="Lilburn T.G."/>
            <person name="Beck B.J."/>
            <person name="De Vos P."/>
            <person name="Vandamme P."/>
            <person name="Eisen J.A."/>
            <person name="Garrity G."/>
            <person name="Hugenholtz P."/>
            <person name="Kyrpides N.C."/>
        </authorList>
    </citation>
    <scope>NUCLEOTIDE SEQUENCE [LARGE SCALE GENOMIC DNA]</scope>
    <source>
        <strain evidence="3 4">CGMCC 1.10948</strain>
    </source>
</reference>
<feature type="compositionally biased region" description="Polar residues" evidence="1">
    <location>
        <begin position="31"/>
        <end position="55"/>
    </location>
</feature>
<evidence type="ECO:0000256" key="2">
    <source>
        <dbReference type="SAM" id="SignalP"/>
    </source>
</evidence>
<feature type="signal peptide" evidence="2">
    <location>
        <begin position="1"/>
        <end position="22"/>
    </location>
</feature>
<accession>A0A562S707</accession>
<proteinExistence type="predicted"/>
<feature type="chain" id="PRO_5022065569" description="Secreted protein" evidence="2">
    <location>
        <begin position="23"/>
        <end position="79"/>
    </location>
</feature>
<dbReference type="AlphaFoldDB" id="A0A562S707"/>
<sequence>MHGVLAAFIAFATLFSASEAAAAQRTKLKQHSGSNAVVQTEAPQQIPSGRSTRSNRAGDRNPVFRAEDIVPDICKGCSS</sequence>
<gene>
    <name evidence="3" type="ORF">IQ16_00745</name>
</gene>
<evidence type="ECO:0008006" key="5">
    <source>
        <dbReference type="Google" id="ProtNLM"/>
    </source>
</evidence>
<evidence type="ECO:0000313" key="4">
    <source>
        <dbReference type="Proteomes" id="UP000316291"/>
    </source>
</evidence>
<keyword evidence="4" id="KW-1185">Reference proteome</keyword>
<keyword evidence="2" id="KW-0732">Signal</keyword>
<name>A0A562S707_9BRAD</name>